<name>K1VWY5_TRIAC</name>
<protein>
    <submittedName>
        <fullName evidence="2">Uncharacterized protein</fullName>
    </submittedName>
</protein>
<reference evidence="2 3" key="1">
    <citation type="journal article" date="2012" name="Eukaryot. Cell">
        <title>Genome sequence of the Trichosporon asahii environmental strain CBS 8904.</title>
        <authorList>
            <person name="Yang R.Y."/>
            <person name="Li H.T."/>
            <person name="Zhu H."/>
            <person name="Zhou G.P."/>
            <person name="Wang M."/>
            <person name="Wang L."/>
        </authorList>
    </citation>
    <scope>NUCLEOTIDE SEQUENCE [LARGE SCALE GENOMIC DNA]</scope>
    <source>
        <strain evidence="2 3">CBS 8904</strain>
    </source>
</reference>
<feature type="region of interest" description="Disordered" evidence="1">
    <location>
        <begin position="40"/>
        <end position="62"/>
    </location>
</feature>
<dbReference type="InParanoid" id="K1VWY5"/>
<evidence type="ECO:0000313" key="2">
    <source>
        <dbReference type="EMBL" id="EKD03982.1"/>
    </source>
</evidence>
<keyword evidence="3" id="KW-1185">Reference proteome</keyword>
<comment type="caution">
    <text evidence="2">The sequence shown here is derived from an EMBL/GenBank/DDBJ whole genome shotgun (WGS) entry which is preliminary data.</text>
</comment>
<dbReference type="HOGENOM" id="CLU_1929077_0_0_1"/>
<accession>K1VWY5</accession>
<organism evidence="2 3">
    <name type="scientific">Trichosporon asahii var. asahii (strain CBS 8904)</name>
    <name type="common">Yeast</name>
    <dbReference type="NCBI Taxonomy" id="1220162"/>
    <lineage>
        <taxon>Eukaryota</taxon>
        <taxon>Fungi</taxon>
        <taxon>Dikarya</taxon>
        <taxon>Basidiomycota</taxon>
        <taxon>Agaricomycotina</taxon>
        <taxon>Tremellomycetes</taxon>
        <taxon>Trichosporonales</taxon>
        <taxon>Trichosporonaceae</taxon>
        <taxon>Trichosporon</taxon>
    </lineage>
</organism>
<evidence type="ECO:0000313" key="3">
    <source>
        <dbReference type="Proteomes" id="UP000006757"/>
    </source>
</evidence>
<evidence type="ECO:0000256" key="1">
    <source>
        <dbReference type="SAM" id="MobiDB-lite"/>
    </source>
</evidence>
<dbReference type="EMBL" id="AMBO01000237">
    <property type="protein sequence ID" value="EKD03982.1"/>
    <property type="molecule type" value="Genomic_DNA"/>
</dbReference>
<sequence length="131" mass="15026">MSSIKPQHYAKVNHTLGEKLSVKQRLTRLSTPNPCFIHWNLGNESKRGKGRSTQRASAAQRPAVSKLEDEVSRFFEASRLETRDVRSVTNSRRLLTFRFWLEECKRVTEKTGKASDVPDGLHIAFFLHMGK</sequence>
<dbReference type="Proteomes" id="UP000006757">
    <property type="component" value="Unassembled WGS sequence"/>
</dbReference>
<proteinExistence type="predicted"/>
<dbReference type="AlphaFoldDB" id="K1VWY5"/>
<gene>
    <name evidence="2" type="ORF">A1Q2_01656</name>
</gene>